<dbReference type="InterPro" id="IPR030395">
    <property type="entry name" value="GP_PDE_dom"/>
</dbReference>
<dbReference type="PROSITE" id="PS51704">
    <property type="entry name" value="GP_PDE"/>
    <property type="match status" value="1"/>
</dbReference>
<comment type="caution">
    <text evidence="2">The sequence shown here is derived from an EMBL/GenBank/DDBJ whole genome shotgun (WGS) entry which is preliminary data.</text>
</comment>
<gene>
    <name evidence="2" type="ORF">EZJ43_06015</name>
</gene>
<dbReference type="GO" id="GO:0006644">
    <property type="term" value="P:phospholipid metabolic process"/>
    <property type="evidence" value="ECO:0007669"/>
    <property type="project" value="TreeGrafter"/>
</dbReference>
<dbReference type="CDD" id="cd08566">
    <property type="entry name" value="GDPD_AtGDE_like"/>
    <property type="match status" value="1"/>
</dbReference>
<dbReference type="AlphaFoldDB" id="A0A4R5MMD8"/>
<protein>
    <submittedName>
        <fullName evidence="2">Glycerophosphodiester phosphodiesterase family protein</fullName>
    </submittedName>
</protein>
<dbReference type="EMBL" id="SJCY01000003">
    <property type="protein sequence ID" value="TDG36834.1"/>
    <property type="molecule type" value="Genomic_DNA"/>
</dbReference>
<dbReference type="GO" id="GO:0006580">
    <property type="term" value="P:ethanolamine metabolic process"/>
    <property type="evidence" value="ECO:0007669"/>
    <property type="project" value="TreeGrafter"/>
</dbReference>
<reference evidence="2 3" key="1">
    <citation type="submission" date="2019-02" db="EMBL/GenBank/DDBJ databases">
        <title>Pedobacter sp. nov., a novel speices isolated from soil of pinguins habitat in Antarcitica.</title>
        <authorList>
            <person name="He R.-H."/>
        </authorList>
    </citation>
    <scope>NUCLEOTIDE SEQUENCE [LARGE SCALE GENOMIC DNA]</scope>
    <source>
        <strain evidence="2 3">E01020</strain>
    </source>
</reference>
<evidence type="ECO:0000313" key="3">
    <source>
        <dbReference type="Proteomes" id="UP000295668"/>
    </source>
</evidence>
<dbReference type="OrthoDB" id="384721at2"/>
<organism evidence="2 3">
    <name type="scientific">Pedobacter changchengzhani</name>
    <dbReference type="NCBI Taxonomy" id="2529274"/>
    <lineage>
        <taxon>Bacteria</taxon>
        <taxon>Pseudomonadati</taxon>
        <taxon>Bacteroidota</taxon>
        <taxon>Sphingobacteriia</taxon>
        <taxon>Sphingobacteriales</taxon>
        <taxon>Sphingobacteriaceae</taxon>
        <taxon>Pedobacter</taxon>
    </lineage>
</organism>
<keyword evidence="3" id="KW-1185">Reference proteome</keyword>
<evidence type="ECO:0000313" key="2">
    <source>
        <dbReference type="EMBL" id="TDG36834.1"/>
    </source>
</evidence>
<dbReference type="GO" id="GO:0070291">
    <property type="term" value="P:N-acylethanolamine metabolic process"/>
    <property type="evidence" value="ECO:0007669"/>
    <property type="project" value="TreeGrafter"/>
</dbReference>
<accession>A0A4R5MMD8</accession>
<dbReference type="PROSITE" id="PS51257">
    <property type="entry name" value="PROKAR_LIPOPROTEIN"/>
    <property type="match status" value="1"/>
</dbReference>
<dbReference type="PANTHER" id="PTHR46320">
    <property type="entry name" value="GLYCEROPHOSPHODIESTER PHOSPHODIESTERASE 1"/>
    <property type="match status" value="1"/>
</dbReference>
<sequence length="311" mass="35309">MKFLVILFCSIMLFFSSCKRDVKVHHYINFESVNQLQSFLNWSPEKRYPLFSAHRGGPMPGFPENCIETFQNATTFQPVVIEFDIAFSKDSVMVIMHDDNLDRTSTGKGPIGNYTYQELQKFNLKDNDGKETNFKIPTLDSVLSWAKGKVLLTIDLKKGVPYSKVIEKVRQYNVENCSIIITYTANQAQEVYRLAPDLMISASVQKKAELKRLNDLGIPNNRIVAFVGVSAPNKEFYKFLHDKGITTILGTMGNIDKSSKANPDKRVYYNLVNDGADILSGDNLKQTTDQLNKFRYNKGLVLKEVSKSESQ</sequence>
<dbReference type="InterPro" id="IPR017946">
    <property type="entry name" value="PLC-like_Pdiesterase_TIM-brl"/>
</dbReference>
<proteinExistence type="predicted"/>
<dbReference type="SUPFAM" id="SSF51695">
    <property type="entry name" value="PLC-like phosphodiesterases"/>
    <property type="match status" value="1"/>
</dbReference>
<dbReference type="RefSeq" id="WP_133261780.1">
    <property type="nucleotide sequence ID" value="NZ_SJCY01000003.1"/>
</dbReference>
<dbReference type="GO" id="GO:0005886">
    <property type="term" value="C:plasma membrane"/>
    <property type="evidence" value="ECO:0007669"/>
    <property type="project" value="TreeGrafter"/>
</dbReference>
<feature type="domain" description="GP-PDE" evidence="1">
    <location>
        <begin position="49"/>
        <end position="283"/>
    </location>
</feature>
<dbReference type="Proteomes" id="UP000295668">
    <property type="component" value="Unassembled WGS sequence"/>
</dbReference>
<evidence type="ECO:0000259" key="1">
    <source>
        <dbReference type="PROSITE" id="PS51704"/>
    </source>
</evidence>
<dbReference type="PANTHER" id="PTHR46320:SF1">
    <property type="entry name" value="GLYCEROPHOSPHODIESTER PHOSPHODIESTERASE 1"/>
    <property type="match status" value="1"/>
</dbReference>
<dbReference type="Pfam" id="PF03009">
    <property type="entry name" value="GDPD"/>
    <property type="match status" value="1"/>
</dbReference>
<dbReference type="Gene3D" id="3.20.20.190">
    <property type="entry name" value="Phosphatidylinositol (PI) phosphodiesterase"/>
    <property type="match status" value="1"/>
</dbReference>
<name>A0A4R5MMD8_9SPHI</name>
<dbReference type="GO" id="GO:0008889">
    <property type="term" value="F:glycerophosphodiester phosphodiesterase activity"/>
    <property type="evidence" value="ECO:0007669"/>
    <property type="project" value="TreeGrafter"/>
</dbReference>